<dbReference type="PANTHER" id="PTHR33490">
    <property type="entry name" value="BLR5614 PROTEIN-RELATED"/>
    <property type="match status" value="1"/>
</dbReference>
<dbReference type="RefSeq" id="WP_247815585.1">
    <property type="nucleotide sequence ID" value="NZ_JAKRKC020000002.1"/>
</dbReference>
<sequence length="271" mass="29485">MGWRLQVSHVTRVEYDGEARSSYNEVRMTPAHNVLSSRVTVTPSVPVFTYPDYWGTTVTSFDVMEPHSSLTVEAVSRVETSAPRRPRRAAAEPDPSLEELRRRTPLTAVGPELEELARAQARGRDPHETAGAICELVAARVAYLPGRAGVRASAQEAWDLGEGACQDLAHLTAGLLRAAGLPARYVSGYLHPRPGAEVGEPVDGQSHAWVEYWAGEWLPLDPTDRTYVPEAHVVVARGRDHSDVPPLKGVHQGPAGSRQEITVTVTRLAPA</sequence>
<keyword evidence="4" id="KW-1185">Reference proteome</keyword>
<reference evidence="3 4" key="1">
    <citation type="submission" date="2022-04" db="EMBL/GenBank/DDBJ databases">
        <title>Genome draft of Actinomadura sp. ATCC 31491.</title>
        <authorList>
            <person name="Shi X."/>
            <person name="Du Y."/>
        </authorList>
    </citation>
    <scope>NUCLEOTIDE SEQUENCE [LARGE SCALE GENOMIC DNA]</scope>
    <source>
        <strain evidence="3 4">ATCC 31491</strain>
    </source>
</reference>
<name>A0ABT0G3B2_9ACTN</name>
<dbReference type="EMBL" id="JAKRKC020000002">
    <property type="protein sequence ID" value="MCK2219083.1"/>
    <property type="molecule type" value="Genomic_DNA"/>
</dbReference>
<dbReference type="SMART" id="SM00460">
    <property type="entry name" value="TGc"/>
    <property type="match status" value="1"/>
</dbReference>
<gene>
    <name evidence="3" type="ORF">MF672_035600</name>
</gene>
<evidence type="ECO:0000313" key="4">
    <source>
        <dbReference type="Proteomes" id="UP001317259"/>
    </source>
</evidence>
<protein>
    <submittedName>
        <fullName evidence="3">Transglutaminase family protein</fullName>
    </submittedName>
</protein>
<accession>A0ABT0G3B2</accession>
<dbReference type="Proteomes" id="UP001317259">
    <property type="component" value="Unassembled WGS sequence"/>
</dbReference>
<comment type="caution">
    <text evidence="3">The sequence shown here is derived from an EMBL/GenBank/DDBJ whole genome shotgun (WGS) entry which is preliminary data.</text>
</comment>
<feature type="domain" description="Transglutaminase-like" evidence="2">
    <location>
        <begin position="157"/>
        <end position="224"/>
    </location>
</feature>
<feature type="region of interest" description="Disordered" evidence="1">
    <location>
        <begin position="76"/>
        <end position="102"/>
    </location>
</feature>
<dbReference type="Pfam" id="PF01841">
    <property type="entry name" value="Transglut_core"/>
    <property type="match status" value="1"/>
</dbReference>
<dbReference type="Gene3D" id="3.10.620.30">
    <property type="match status" value="1"/>
</dbReference>
<dbReference type="PANTHER" id="PTHR33490:SF6">
    <property type="entry name" value="SLL1049 PROTEIN"/>
    <property type="match status" value="1"/>
</dbReference>
<dbReference type="Pfam" id="PF08379">
    <property type="entry name" value="Bact_transglu_N"/>
    <property type="match status" value="1"/>
</dbReference>
<dbReference type="SUPFAM" id="SSF54001">
    <property type="entry name" value="Cysteine proteinases"/>
    <property type="match status" value="1"/>
</dbReference>
<evidence type="ECO:0000259" key="2">
    <source>
        <dbReference type="SMART" id="SM00460"/>
    </source>
</evidence>
<proteinExistence type="predicted"/>
<evidence type="ECO:0000313" key="3">
    <source>
        <dbReference type="EMBL" id="MCK2219083.1"/>
    </source>
</evidence>
<dbReference type="InterPro" id="IPR013589">
    <property type="entry name" value="Bac_transglu_N"/>
</dbReference>
<evidence type="ECO:0000256" key="1">
    <source>
        <dbReference type="SAM" id="MobiDB-lite"/>
    </source>
</evidence>
<dbReference type="InterPro" id="IPR002931">
    <property type="entry name" value="Transglutaminase-like"/>
</dbReference>
<organism evidence="3 4">
    <name type="scientific">Actinomadura luzonensis</name>
    <dbReference type="NCBI Taxonomy" id="2805427"/>
    <lineage>
        <taxon>Bacteria</taxon>
        <taxon>Bacillati</taxon>
        <taxon>Actinomycetota</taxon>
        <taxon>Actinomycetes</taxon>
        <taxon>Streptosporangiales</taxon>
        <taxon>Thermomonosporaceae</taxon>
        <taxon>Actinomadura</taxon>
    </lineage>
</organism>
<dbReference type="InterPro" id="IPR038765">
    <property type="entry name" value="Papain-like_cys_pep_sf"/>
</dbReference>